<evidence type="ECO:0000313" key="3">
    <source>
        <dbReference type="EMBL" id="MEE2526416.1"/>
    </source>
</evidence>
<dbReference type="RefSeq" id="WP_330199079.1">
    <property type="nucleotide sequence ID" value="NZ_JAZDRP010000004.1"/>
</dbReference>
<evidence type="ECO:0000256" key="2">
    <source>
        <dbReference type="SAM" id="SignalP"/>
    </source>
</evidence>
<proteinExistence type="predicted"/>
<evidence type="ECO:0000256" key="1">
    <source>
        <dbReference type="SAM" id="MobiDB-lite"/>
    </source>
</evidence>
<protein>
    <submittedName>
        <fullName evidence="3">Uncharacterized protein</fullName>
    </submittedName>
</protein>
<feature type="signal peptide" evidence="2">
    <location>
        <begin position="1"/>
        <end position="22"/>
    </location>
</feature>
<name>A0ABU7LR81_9PROT</name>
<dbReference type="Proteomes" id="UP001354971">
    <property type="component" value="Unassembled WGS sequence"/>
</dbReference>
<keyword evidence="4" id="KW-1185">Reference proteome</keyword>
<accession>A0ABU7LR81</accession>
<gene>
    <name evidence="3" type="ORF">V0U79_08560</name>
</gene>
<comment type="caution">
    <text evidence="3">The sequence shown here is derived from an EMBL/GenBank/DDBJ whole genome shotgun (WGS) entry which is preliminary data.</text>
</comment>
<feature type="region of interest" description="Disordered" evidence="1">
    <location>
        <begin position="187"/>
        <end position="233"/>
    </location>
</feature>
<feature type="region of interest" description="Disordered" evidence="1">
    <location>
        <begin position="19"/>
        <end position="133"/>
    </location>
</feature>
<reference evidence="3 4" key="1">
    <citation type="submission" date="2024-01" db="EMBL/GenBank/DDBJ databases">
        <title>Hyphobacterium bacterium isolated from marine sediment.</title>
        <authorList>
            <person name="Zhao S."/>
        </authorList>
    </citation>
    <scope>NUCLEOTIDE SEQUENCE [LARGE SCALE GENOMIC DNA]</scope>
    <source>
        <strain evidence="4">HN65</strain>
    </source>
</reference>
<feature type="chain" id="PRO_5046276248" evidence="2">
    <location>
        <begin position="23"/>
        <end position="233"/>
    </location>
</feature>
<evidence type="ECO:0000313" key="4">
    <source>
        <dbReference type="Proteomes" id="UP001354971"/>
    </source>
</evidence>
<feature type="compositionally biased region" description="Pro residues" evidence="1">
    <location>
        <begin position="99"/>
        <end position="110"/>
    </location>
</feature>
<feature type="compositionally biased region" description="Polar residues" evidence="1">
    <location>
        <begin position="27"/>
        <end position="36"/>
    </location>
</feature>
<keyword evidence="2" id="KW-0732">Signal</keyword>
<feature type="compositionally biased region" description="Acidic residues" evidence="1">
    <location>
        <begin position="111"/>
        <end position="122"/>
    </location>
</feature>
<sequence>MKTMLMISAAIWLAASAAPAFAQSDSIQSRPTTQPRSPGGEMPSDTNEPDKPGGEDGDGEPTPGGGGGEPPRDGDFDPDQVNFPARQTQRGGDGMDVPGPGPQIPGPIEPEIPDEPEPEPEPEPQPAPTRTSELYCCVLSDGSTQWTRRNSCIRLRGRLAEETVCADPNAGSGETGLPAFEGFEVHELQGNEDTRSGETVDGEPVRRRERGEREGYNEDGVRVRDMRDRDDDH</sequence>
<dbReference type="EMBL" id="JAZDRP010000004">
    <property type="protein sequence ID" value="MEE2526416.1"/>
    <property type="molecule type" value="Genomic_DNA"/>
</dbReference>
<organism evidence="3 4">
    <name type="scientific">Hyphobacterium lacteum</name>
    <dbReference type="NCBI Taxonomy" id="3116575"/>
    <lineage>
        <taxon>Bacteria</taxon>
        <taxon>Pseudomonadati</taxon>
        <taxon>Pseudomonadota</taxon>
        <taxon>Alphaproteobacteria</taxon>
        <taxon>Maricaulales</taxon>
        <taxon>Maricaulaceae</taxon>
        <taxon>Hyphobacterium</taxon>
    </lineage>
</organism>